<evidence type="ECO:0000313" key="2">
    <source>
        <dbReference type="Proteomes" id="UP000694892"/>
    </source>
</evidence>
<dbReference type="EMBL" id="CM004468">
    <property type="protein sequence ID" value="OCT95068.1"/>
    <property type="molecule type" value="Genomic_DNA"/>
</dbReference>
<sequence>MSVDSGKCMQMECRVSQTIHTCLAGDSVIMVSFRISFHCEQGRVILQLLTLEHCATVQFAIPHPSSAELTHSCLYSSCRKISNP</sequence>
<name>A0A974DN87_XENLA</name>
<reference evidence="2" key="1">
    <citation type="journal article" date="2016" name="Nature">
        <title>Genome evolution in the allotetraploid frog Xenopus laevis.</title>
        <authorList>
            <person name="Session A.M."/>
            <person name="Uno Y."/>
            <person name="Kwon T."/>
            <person name="Chapman J.A."/>
            <person name="Toyoda A."/>
            <person name="Takahashi S."/>
            <person name="Fukui A."/>
            <person name="Hikosaka A."/>
            <person name="Suzuki A."/>
            <person name="Kondo M."/>
            <person name="van Heeringen S.J."/>
            <person name="Quigley I."/>
            <person name="Heinz S."/>
            <person name="Ogino H."/>
            <person name="Ochi H."/>
            <person name="Hellsten U."/>
            <person name="Lyons J.B."/>
            <person name="Simakov O."/>
            <person name="Putnam N."/>
            <person name="Stites J."/>
            <person name="Kuroki Y."/>
            <person name="Tanaka T."/>
            <person name="Michiue T."/>
            <person name="Watanabe M."/>
            <person name="Bogdanovic O."/>
            <person name="Lister R."/>
            <person name="Georgiou G."/>
            <person name="Paranjpe S.S."/>
            <person name="van Kruijsbergen I."/>
            <person name="Shu S."/>
            <person name="Carlson J."/>
            <person name="Kinoshita T."/>
            <person name="Ohta Y."/>
            <person name="Mawaribuchi S."/>
            <person name="Jenkins J."/>
            <person name="Grimwood J."/>
            <person name="Schmutz J."/>
            <person name="Mitros T."/>
            <person name="Mozaffari S.V."/>
            <person name="Suzuki Y."/>
            <person name="Haramoto Y."/>
            <person name="Yamamoto T.S."/>
            <person name="Takagi C."/>
            <person name="Heald R."/>
            <person name="Miller K."/>
            <person name="Haudenschild C."/>
            <person name="Kitzman J."/>
            <person name="Nakayama T."/>
            <person name="Izutsu Y."/>
            <person name="Robert J."/>
            <person name="Fortriede J."/>
            <person name="Burns K."/>
            <person name="Lotay V."/>
            <person name="Karimi K."/>
            <person name="Yasuoka Y."/>
            <person name="Dichmann D.S."/>
            <person name="Flajnik M.F."/>
            <person name="Houston D.W."/>
            <person name="Shendure J."/>
            <person name="DuPasquier L."/>
            <person name="Vize P.D."/>
            <person name="Zorn A.M."/>
            <person name="Ito M."/>
            <person name="Marcotte E.M."/>
            <person name="Wallingford J.B."/>
            <person name="Ito Y."/>
            <person name="Asashima M."/>
            <person name="Ueno N."/>
            <person name="Matsuda Y."/>
            <person name="Veenstra G.J."/>
            <person name="Fujiyama A."/>
            <person name="Harland R.M."/>
            <person name="Taira M."/>
            <person name="Rokhsar D.S."/>
        </authorList>
    </citation>
    <scope>NUCLEOTIDE SEQUENCE [LARGE SCALE GENOMIC DNA]</scope>
    <source>
        <strain evidence="2">J</strain>
    </source>
</reference>
<gene>
    <name evidence="1" type="ORF">XELAEV_18012751mg</name>
</gene>
<accession>A0A974DN87</accession>
<proteinExistence type="predicted"/>
<evidence type="ECO:0000313" key="1">
    <source>
        <dbReference type="EMBL" id="OCT95068.1"/>
    </source>
</evidence>
<dbReference type="Proteomes" id="UP000694892">
    <property type="component" value="Chromosome 2L"/>
</dbReference>
<dbReference type="AlphaFoldDB" id="A0A974DN87"/>
<protein>
    <submittedName>
        <fullName evidence="1">Uncharacterized protein</fullName>
    </submittedName>
</protein>
<organism evidence="1 2">
    <name type="scientific">Xenopus laevis</name>
    <name type="common">African clawed frog</name>
    <dbReference type="NCBI Taxonomy" id="8355"/>
    <lineage>
        <taxon>Eukaryota</taxon>
        <taxon>Metazoa</taxon>
        <taxon>Chordata</taxon>
        <taxon>Craniata</taxon>
        <taxon>Vertebrata</taxon>
        <taxon>Euteleostomi</taxon>
        <taxon>Amphibia</taxon>
        <taxon>Batrachia</taxon>
        <taxon>Anura</taxon>
        <taxon>Pipoidea</taxon>
        <taxon>Pipidae</taxon>
        <taxon>Xenopodinae</taxon>
        <taxon>Xenopus</taxon>
        <taxon>Xenopus</taxon>
    </lineage>
</organism>